<dbReference type="PANTHER" id="PTHR45620">
    <property type="entry name" value="PDF RECEPTOR-LIKE PROTEIN-RELATED"/>
    <property type="match status" value="1"/>
</dbReference>
<dbReference type="GO" id="GO:0008528">
    <property type="term" value="F:G protein-coupled peptide receptor activity"/>
    <property type="evidence" value="ECO:0007669"/>
    <property type="project" value="TreeGrafter"/>
</dbReference>
<dbReference type="PROSITE" id="PS00649">
    <property type="entry name" value="G_PROTEIN_RECEP_F2_1"/>
    <property type="match status" value="1"/>
</dbReference>
<proteinExistence type="inferred from homology"/>
<feature type="transmembrane region" description="Helical" evidence="11">
    <location>
        <begin position="303"/>
        <end position="328"/>
    </location>
</feature>
<dbReference type="PROSITE" id="PS50261">
    <property type="entry name" value="G_PROTEIN_RECEP_F2_4"/>
    <property type="match status" value="1"/>
</dbReference>
<dbReference type="SUPFAM" id="SSF81321">
    <property type="entry name" value="Family A G protein-coupled receptor-like"/>
    <property type="match status" value="1"/>
</dbReference>
<dbReference type="AlphaFoldDB" id="A0A8S9XK95"/>
<dbReference type="SUPFAM" id="SSF111418">
    <property type="entry name" value="Hormone receptor domain"/>
    <property type="match status" value="1"/>
</dbReference>
<keyword evidence="5 11" id="KW-1133">Transmembrane helix</keyword>
<comment type="subcellular location">
    <subcellularLocation>
        <location evidence="1">Cell membrane</location>
        <topology evidence="1">Multi-pass membrane protein</topology>
    </subcellularLocation>
</comment>
<keyword evidence="10" id="KW-0807">Transducer</keyword>
<evidence type="ECO:0000256" key="3">
    <source>
        <dbReference type="ARBA" id="ARBA00022475"/>
    </source>
</evidence>
<reference evidence="14" key="1">
    <citation type="journal article" date="2021" name="Mol. Ecol. Resour.">
        <title>Apolygus lucorum genome provides insights into omnivorousness and mesophyll feeding.</title>
        <authorList>
            <person name="Liu Y."/>
            <person name="Liu H."/>
            <person name="Wang H."/>
            <person name="Huang T."/>
            <person name="Liu B."/>
            <person name="Yang B."/>
            <person name="Yin L."/>
            <person name="Li B."/>
            <person name="Zhang Y."/>
            <person name="Zhang S."/>
            <person name="Jiang F."/>
            <person name="Zhang X."/>
            <person name="Ren Y."/>
            <person name="Wang B."/>
            <person name="Wang S."/>
            <person name="Lu Y."/>
            <person name="Wu K."/>
            <person name="Fan W."/>
            <person name="Wang G."/>
        </authorList>
    </citation>
    <scope>NUCLEOTIDE SEQUENCE</scope>
    <source>
        <strain evidence="14">12Hb</strain>
    </source>
</reference>
<dbReference type="GO" id="GO:0007188">
    <property type="term" value="P:adenylate cyclase-modulating G protein-coupled receptor signaling pathway"/>
    <property type="evidence" value="ECO:0007669"/>
    <property type="project" value="TreeGrafter"/>
</dbReference>
<keyword evidence="15" id="KW-1185">Reference proteome</keyword>
<dbReference type="PROSITE" id="PS50227">
    <property type="entry name" value="G_PROTEIN_RECEP_F2_3"/>
    <property type="match status" value="1"/>
</dbReference>
<feature type="transmembrane region" description="Helical" evidence="11">
    <location>
        <begin position="227"/>
        <end position="252"/>
    </location>
</feature>
<evidence type="ECO:0000256" key="4">
    <source>
        <dbReference type="ARBA" id="ARBA00022692"/>
    </source>
</evidence>
<feature type="transmembrane region" description="Helical" evidence="11">
    <location>
        <begin position="385"/>
        <end position="404"/>
    </location>
</feature>
<keyword evidence="9" id="KW-0325">Glycoprotein</keyword>
<comment type="similarity">
    <text evidence="2">Belongs to the G-protein coupled receptor 2 family.</text>
</comment>
<dbReference type="InterPro" id="IPR001879">
    <property type="entry name" value="GPCR_2_extracellular_dom"/>
</dbReference>
<evidence type="ECO:0000313" key="15">
    <source>
        <dbReference type="Proteomes" id="UP000466442"/>
    </source>
</evidence>
<gene>
    <name evidence="14" type="ORF">GE061_015154</name>
</gene>
<dbReference type="InterPro" id="IPR017981">
    <property type="entry name" value="GPCR_2-like_7TM"/>
</dbReference>
<keyword evidence="6" id="KW-0297">G-protein coupled receptor</keyword>
<accession>A0A8S9XK95</accession>
<dbReference type="SMART" id="SM00008">
    <property type="entry name" value="HormR"/>
    <property type="match status" value="1"/>
</dbReference>
<dbReference type="OrthoDB" id="6160250at2759"/>
<dbReference type="Gene3D" id="4.10.1240.10">
    <property type="entry name" value="GPCR, family 2, extracellular hormone receptor domain"/>
    <property type="match status" value="1"/>
</dbReference>
<evidence type="ECO:0008006" key="16">
    <source>
        <dbReference type="Google" id="ProtNLM"/>
    </source>
</evidence>
<name>A0A8S9XK95_APOLU</name>
<dbReference type="GO" id="GO:0007166">
    <property type="term" value="P:cell surface receptor signaling pathway"/>
    <property type="evidence" value="ECO:0007669"/>
    <property type="project" value="InterPro"/>
</dbReference>
<evidence type="ECO:0000256" key="11">
    <source>
        <dbReference type="SAM" id="Phobius"/>
    </source>
</evidence>
<evidence type="ECO:0000259" key="13">
    <source>
        <dbReference type="PROSITE" id="PS50261"/>
    </source>
</evidence>
<feature type="transmembrane region" description="Helical" evidence="11">
    <location>
        <begin position="158"/>
        <end position="176"/>
    </location>
</feature>
<keyword evidence="7 11" id="KW-0472">Membrane</keyword>
<feature type="transmembrane region" description="Helical" evidence="11">
    <location>
        <begin position="188"/>
        <end position="207"/>
    </location>
</feature>
<dbReference type="PROSITE" id="PS00650">
    <property type="entry name" value="G_PROTEIN_RECEP_F2_2"/>
    <property type="match status" value="1"/>
</dbReference>
<feature type="transmembrane region" description="Helical" evidence="11">
    <location>
        <begin position="264"/>
        <end position="283"/>
    </location>
</feature>
<dbReference type="InterPro" id="IPR017983">
    <property type="entry name" value="GPCR_2_secretin-like_CS"/>
</dbReference>
<evidence type="ECO:0000256" key="9">
    <source>
        <dbReference type="ARBA" id="ARBA00023180"/>
    </source>
</evidence>
<dbReference type="GO" id="GO:0005886">
    <property type="term" value="C:plasma membrane"/>
    <property type="evidence" value="ECO:0007669"/>
    <property type="project" value="UniProtKB-SubCell"/>
</dbReference>
<feature type="domain" description="G-protein coupled receptors family 2 profile 1" evidence="12">
    <location>
        <begin position="61"/>
        <end position="143"/>
    </location>
</feature>
<keyword evidence="3" id="KW-1003">Cell membrane</keyword>
<dbReference type="PANTHER" id="PTHR45620:SF32">
    <property type="entry name" value="DIURETIC HORMONE 31 RECEPTOR, ISOFORM C"/>
    <property type="match status" value="1"/>
</dbReference>
<evidence type="ECO:0000256" key="6">
    <source>
        <dbReference type="ARBA" id="ARBA00023040"/>
    </source>
</evidence>
<sequence length="447" mass="50792">MVSMPVVQVGVYTKFTEYALVSTPECAKISDSSTLLKMKEEDGNGTHVDTLEEDLRLRRLDCLNNINNSVPIPGLHCEGVFDGWSCWPATPAGSTAFAPCPHFITGFDPNRLAHKECTQNGTWFRHPESGRFWSNYTTCVNIDDLNLRVQVNGIYQTGYFISLLALLMSIFILSHFKSLRCPRNTLHMNLFTAFAFNNFFWLLWYRLVIANPNVILENTGWCQLLHIVLHYFMLSSYAWMLAEGLYLHTLLVSAFTSEQKLVKILMATSWVVPLFFDVLYLILRMSYGDTEQCWMDESDPSRTVLIVLVATSMLLNLVFLCNIVRVVVIKLRAGPGDNHRPSSALLQALRAVLLLLPLLGINYLLTPFRPPHHHPWESTYEIVSAITASFQGLFVATLFCFCNGEVITQLKRKWQYATFRPRANSYTTTTVSFVRSTAAPMAEEENV</sequence>
<dbReference type="Pfam" id="PF02793">
    <property type="entry name" value="HRM"/>
    <property type="match status" value="1"/>
</dbReference>
<protein>
    <recommendedName>
        <fullName evidence="16">Calcitonin receptor</fullName>
    </recommendedName>
</protein>
<comment type="caution">
    <text evidence="14">The sequence shown here is derived from an EMBL/GenBank/DDBJ whole genome shotgun (WGS) entry which is preliminary data.</text>
</comment>
<dbReference type="Pfam" id="PF00002">
    <property type="entry name" value="7tm_2"/>
    <property type="match status" value="1"/>
</dbReference>
<dbReference type="Proteomes" id="UP000466442">
    <property type="component" value="Unassembled WGS sequence"/>
</dbReference>
<evidence type="ECO:0000256" key="8">
    <source>
        <dbReference type="ARBA" id="ARBA00023170"/>
    </source>
</evidence>
<dbReference type="Gene3D" id="1.20.1070.10">
    <property type="entry name" value="Rhodopsin 7-helix transmembrane proteins"/>
    <property type="match status" value="1"/>
</dbReference>
<keyword evidence="4 11" id="KW-0812">Transmembrane</keyword>
<keyword evidence="8" id="KW-0675">Receptor</keyword>
<dbReference type="EMBL" id="WIXP02000006">
    <property type="protein sequence ID" value="KAF6209407.1"/>
    <property type="molecule type" value="Genomic_DNA"/>
</dbReference>
<evidence type="ECO:0000256" key="5">
    <source>
        <dbReference type="ARBA" id="ARBA00022989"/>
    </source>
</evidence>
<evidence type="ECO:0000256" key="7">
    <source>
        <dbReference type="ARBA" id="ARBA00023136"/>
    </source>
</evidence>
<evidence type="ECO:0000256" key="1">
    <source>
        <dbReference type="ARBA" id="ARBA00004651"/>
    </source>
</evidence>
<evidence type="ECO:0000259" key="12">
    <source>
        <dbReference type="PROSITE" id="PS50227"/>
    </source>
</evidence>
<dbReference type="InterPro" id="IPR036445">
    <property type="entry name" value="GPCR_2_extracell_dom_sf"/>
</dbReference>
<evidence type="ECO:0000313" key="14">
    <source>
        <dbReference type="EMBL" id="KAF6209407.1"/>
    </source>
</evidence>
<feature type="domain" description="G-protein coupled receptors family 2 profile 2" evidence="13">
    <location>
        <begin position="151"/>
        <end position="403"/>
    </location>
</feature>
<organism evidence="14 15">
    <name type="scientific">Apolygus lucorum</name>
    <name type="common">Small green plant bug</name>
    <name type="synonym">Lygocoris lucorum</name>
    <dbReference type="NCBI Taxonomy" id="248454"/>
    <lineage>
        <taxon>Eukaryota</taxon>
        <taxon>Metazoa</taxon>
        <taxon>Ecdysozoa</taxon>
        <taxon>Arthropoda</taxon>
        <taxon>Hexapoda</taxon>
        <taxon>Insecta</taxon>
        <taxon>Pterygota</taxon>
        <taxon>Neoptera</taxon>
        <taxon>Paraneoptera</taxon>
        <taxon>Hemiptera</taxon>
        <taxon>Heteroptera</taxon>
        <taxon>Panheteroptera</taxon>
        <taxon>Cimicomorpha</taxon>
        <taxon>Miridae</taxon>
        <taxon>Mirini</taxon>
        <taxon>Apolygus</taxon>
    </lineage>
</organism>
<dbReference type="InterPro" id="IPR050332">
    <property type="entry name" value="GPCR_2"/>
</dbReference>
<dbReference type="PRINTS" id="PR00249">
    <property type="entry name" value="GPCRSECRETIN"/>
</dbReference>
<feature type="transmembrane region" description="Helical" evidence="11">
    <location>
        <begin position="348"/>
        <end position="365"/>
    </location>
</feature>
<evidence type="ECO:0000256" key="10">
    <source>
        <dbReference type="ARBA" id="ARBA00023224"/>
    </source>
</evidence>
<evidence type="ECO:0000256" key="2">
    <source>
        <dbReference type="ARBA" id="ARBA00005314"/>
    </source>
</evidence>
<dbReference type="InterPro" id="IPR000832">
    <property type="entry name" value="GPCR_2_secretin-like"/>
</dbReference>